<evidence type="ECO:0000313" key="1">
    <source>
        <dbReference type="EMBL" id="KAI5676897.1"/>
    </source>
</evidence>
<evidence type="ECO:0000313" key="2">
    <source>
        <dbReference type="Proteomes" id="UP001060085"/>
    </source>
</evidence>
<gene>
    <name evidence="1" type="ORF">M9H77_07847</name>
</gene>
<name>A0ACC0BW20_CATRO</name>
<comment type="caution">
    <text evidence="1">The sequence shown here is derived from an EMBL/GenBank/DDBJ whole genome shotgun (WGS) entry which is preliminary data.</text>
</comment>
<proteinExistence type="predicted"/>
<dbReference type="EMBL" id="CM044702">
    <property type="protein sequence ID" value="KAI5676897.1"/>
    <property type="molecule type" value="Genomic_DNA"/>
</dbReference>
<reference evidence="2" key="1">
    <citation type="journal article" date="2023" name="Nat. Plants">
        <title>Single-cell RNA sequencing provides a high-resolution roadmap for understanding the multicellular compartmentation of specialized metabolism.</title>
        <authorList>
            <person name="Sun S."/>
            <person name="Shen X."/>
            <person name="Li Y."/>
            <person name="Li Y."/>
            <person name="Wang S."/>
            <person name="Li R."/>
            <person name="Zhang H."/>
            <person name="Shen G."/>
            <person name="Guo B."/>
            <person name="Wei J."/>
            <person name="Xu J."/>
            <person name="St-Pierre B."/>
            <person name="Chen S."/>
            <person name="Sun C."/>
        </authorList>
    </citation>
    <scope>NUCLEOTIDE SEQUENCE [LARGE SCALE GENOMIC DNA]</scope>
</reference>
<organism evidence="1 2">
    <name type="scientific">Catharanthus roseus</name>
    <name type="common">Madagascar periwinkle</name>
    <name type="synonym">Vinca rosea</name>
    <dbReference type="NCBI Taxonomy" id="4058"/>
    <lineage>
        <taxon>Eukaryota</taxon>
        <taxon>Viridiplantae</taxon>
        <taxon>Streptophyta</taxon>
        <taxon>Embryophyta</taxon>
        <taxon>Tracheophyta</taxon>
        <taxon>Spermatophyta</taxon>
        <taxon>Magnoliopsida</taxon>
        <taxon>eudicotyledons</taxon>
        <taxon>Gunneridae</taxon>
        <taxon>Pentapetalae</taxon>
        <taxon>asterids</taxon>
        <taxon>lamiids</taxon>
        <taxon>Gentianales</taxon>
        <taxon>Apocynaceae</taxon>
        <taxon>Rauvolfioideae</taxon>
        <taxon>Vinceae</taxon>
        <taxon>Catharanthinae</taxon>
        <taxon>Catharanthus</taxon>
    </lineage>
</organism>
<sequence>MDRVFSVDDIADQFWSQPPPPISLPIRLSDDDSSISGSGGGHGLSKMMNRSSSEWAFQRFLQEASASVSASASHNSQSTTPPPPPSPPVSSSGTAPHDVLEIKQATRNHSNDSRTDQNKNNSFNSNQSVKDGKIGTPSFGVGGGGPPPNIPIDSQEYQAFLKSRLDLACAAVALTRVISEFRNFIFLAFYV</sequence>
<keyword evidence="2" id="KW-1185">Reference proteome</keyword>
<dbReference type="Proteomes" id="UP001060085">
    <property type="component" value="Linkage Group LG02"/>
</dbReference>
<protein>
    <submittedName>
        <fullName evidence="1">Uncharacterized protein</fullName>
    </submittedName>
</protein>
<accession>A0ACC0BW20</accession>